<keyword evidence="2" id="KW-1185">Reference proteome</keyword>
<protein>
    <submittedName>
        <fullName evidence="1">Uncharacterized protein</fullName>
    </submittedName>
</protein>
<dbReference type="Proteomes" id="UP001449795">
    <property type="component" value="Chromosome"/>
</dbReference>
<dbReference type="RefSeq" id="WP_342629182.1">
    <property type="nucleotide sequence ID" value="NZ_CP152276.1"/>
</dbReference>
<evidence type="ECO:0000313" key="1">
    <source>
        <dbReference type="EMBL" id="XAE43824.1"/>
    </source>
</evidence>
<dbReference type="EMBL" id="CP152276">
    <property type="protein sequence ID" value="XAE43824.1"/>
    <property type="molecule type" value="Genomic_DNA"/>
</dbReference>
<evidence type="ECO:0000313" key="2">
    <source>
        <dbReference type="Proteomes" id="UP001449795"/>
    </source>
</evidence>
<gene>
    <name evidence="1" type="ORF">AAC691_05145</name>
</gene>
<name>A0ABZ3D8B8_9PROT</name>
<accession>A0ABZ3D8B8</accession>
<sequence length="361" mass="38327">MIEKNARKINTSFLLIVAIISIFKKSTATPLNHLTMIDGAFFGGLSVTGAGEVPFVPKGSPIPGSVGSIVRHITLGKRGVQNFGDNSECLNTSVSAAAGGNVCQYVWVESTAAAGQNWAQSLGLTLDPGYGQYTSVVSELDINNLAGDREEFGPRGNNVGILLNGLKYMNTAGMSIQTGNMTKGVTGSNGRLPIWFHGIHIGVNATLNDDFESQSNAVYGVRMHGAHAFAVHLADDNSSEGAIALGSLGPAQGIVARNQNRYYPVLYMSTDGHIHVGNITQAIVISDGNINPVTDNTYSLGTATRTWHNIHVRSINNVPMVKAGKPSIGAACTPGAQQFDSNKFYMCLTDNRWHTMAMATD</sequence>
<reference evidence="1 2" key="1">
    <citation type="submission" date="2024-04" db="EMBL/GenBank/DDBJ databases">
        <title>Complete genome sequence of Nguyenibacter vanlangesis HBCM-1154, a strain capable of nitrogen fixation, IAA production, and phosphorus solubilization isolated from sugarcane soil.</title>
        <authorList>
            <person name="MY HANH P."/>
        </authorList>
    </citation>
    <scope>NUCLEOTIDE SEQUENCE [LARGE SCALE GENOMIC DNA]</scope>
    <source>
        <strain evidence="1 2">HBCM 1154</strain>
    </source>
</reference>
<proteinExistence type="predicted"/>
<organism evidence="1 2">
    <name type="scientific">Nguyenibacter vanlangensis</name>
    <dbReference type="NCBI Taxonomy" id="1216886"/>
    <lineage>
        <taxon>Bacteria</taxon>
        <taxon>Pseudomonadati</taxon>
        <taxon>Pseudomonadota</taxon>
        <taxon>Alphaproteobacteria</taxon>
        <taxon>Acetobacterales</taxon>
        <taxon>Acetobacteraceae</taxon>
        <taxon>Nguyenibacter</taxon>
    </lineage>
</organism>